<dbReference type="PANTHER" id="PTHR11014:SF63">
    <property type="entry name" value="METALLOPEPTIDASE, PUTATIVE (AFU_ORTHOLOGUE AFUA_6G09600)-RELATED"/>
    <property type="match status" value="1"/>
</dbReference>
<proteinExistence type="predicted"/>
<dbReference type="SUPFAM" id="SSF55031">
    <property type="entry name" value="Bacterial exopeptidase dimerisation domain"/>
    <property type="match status" value="1"/>
</dbReference>
<sequence length="402" mass="41825">MASQNLQDLAGRWLRGIDASLPAAIELRHELHAAPDLSGKEDPTSRRVLNALGDHDFEVETVAGTGRLLRLGPAGESIGLRAELDALPLTEMTGSSFASTASNPPAMHACGHDVHLAGLFAVLQAAREVDLPLGLVGLLQPREEVGPTGAADVVAGNHLIDHQVRALIAAHVQPQVPAGHVSSDGGPVNAAVDEIEIVVSGRGGHGAYPHLAVDPVPALCRIILALQETARSTVNPLHAAVVSITQMQGAAAPNVIPGTAMAAGTIRVMDETDRALLHERLARTVTSIAEAHGCTGKYEIRRGEPALVNDQVLAGLTRTWLSDFGVPTSPFASCGSDDFATYGSQLPILMQFVGTGYPTEHSAAGPMLHDPSFLPGDHVVREVAVAMLSGWLGAASITPPST</sequence>
<dbReference type="InterPro" id="IPR017439">
    <property type="entry name" value="Amidohydrolase"/>
</dbReference>
<feature type="domain" description="Peptidase M20 dimerisation" evidence="1">
    <location>
        <begin position="195"/>
        <end position="289"/>
    </location>
</feature>
<dbReference type="Gene3D" id="3.30.70.360">
    <property type="match status" value="1"/>
</dbReference>
<dbReference type="Proteomes" id="UP001501074">
    <property type="component" value="Unassembled WGS sequence"/>
</dbReference>
<dbReference type="Gene3D" id="3.40.630.10">
    <property type="entry name" value="Zn peptidases"/>
    <property type="match status" value="1"/>
</dbReference>
<dbReference type="InterPro" id="IPR036264">
    <property type="entry name" value="Bact_exopeptidase_dim_dom"/>
</dbReference>
<evidence type="ECO:0000313" key="2">
    <source>
        <dbReference type="EMBL" id="GAA3608708.1"/>
    </source>
</evidence>
<evidence type="ECO:0000313" key="3">
    <source>
        <dbReference type="Proteomes" id="UP001501074"/>
    </source>
</evidence>
<comment type="caution">
    <text evidence="2">The sequence shown here is derived from an EMBL/GenBank/DDBJ whole genome shotgun (WGS) entry which is preliminary data.</text>
</comment>
<protein>
    <submittedName>
        <fullName evidence="2">Amidohydrolase</fullName>
    </submittedName>
</protein>
<dbReference type="EMBL" id="BAAAZO010000003">
    <property type="protein sequence ID" value="GAA3608708.1"/>
    <property type="molecule type" value="Genomic_DNA"/>
</dbReference>
<organism evidence="2 3">
    <name type="scientific">Kineosporia mesophila</name>
    <dbReference type="NCBI Taxonomy" id="566012"/>
    <lineage>
        <taxon>Bacteria</taxon>
        <taxon>Bacillati</taxon>
        <taxon>Actinomycetota</taxon>
        <taxon>Actinomycetes</taxon>
        <taxon>Kineosporiales</taxon>
        <taxon>Kineosporiaceae</taxon>
        <taxon>Kineosporia</taxon>
    </lineage>
</organism>
<evidence type="ECO:0000259" key="1">
    <source>
        <dbReference type="Pfam" id="PF07687"/>
    </source>
</evidence>
<accession>A0ABP6ZG96</accession>
<dbReference type="SUPFAM" id="SSF53187">
    <property type="entry name" value="Zn-dependent exopeptidases"/>
    <property type="match status" value="1"/>
</dbReference>
<gene>
    <name evidence="2" type="ORF">GCM10022223_25920</name>
</gene>
<dbReference type="InterPro" id="IPR002933">
    <property type="entry name" value="Peptidase_M20"/>
</dbReference>
<dbReference type="Pfam" id="PF07687">
    <property type="entry name" value="M20_dimer"/>
    <property type="match status" value="1"/>
</dbReference>
<dbReference type="RefSeq" id="WP_231483581.1">
    <property type="nucleotide sequence ID" value="NZ_BAAAZO010000003.1"/>
</dbReference>
<keyword evidence="3" id="KW-1185">Reference proteome</keyword>
<dbReference type="InterPro" id="IPR011650">
    <property type="entry name" value="Peptidase_M20_dimer"/>
</dbReference>
<dbReference type="Pfam" id="PF01546">
    <property type="entry name" value="Peptidase_M20"/>
    <property type="match status" value="1"/>
</dbReference>
<dbReference type="PANTHER" id="PTHR11014">
    <property type="entry name" value="PEPTIDASE M20 FAMILY MEMBER"/>
    <property type="match status" value="1"/>
</dbReference>
<name>A0ABP6ZG96_9ACTN</name>
<reference evidence="3" key="1">
    <citation type="journal article" date="2019" name="Int. J. Syst. Evol. Microbiol.">
        <title>The Global Catalogue of Microorganisms (GCM) 10K type strain sequencing project: providing services to taxonomists for standard genome sequencing and annotation.</title>
        <authorList>
            <consortium name="The Broad Institute Genomics Platform"/>
            <consortium name="The Broad Institute Genome Sequencing Center for Infectious Disease"/>
            <person name="Wu L."/>
            <person name="Ma J."/>
        </authorList>
    </citation>
    <scope>NUCLEOTIDE SEQUENCE [LARGE SCALE GENOMIC DNA]</scope>
    <source>
        <strain evidence="3">JCM 16902</strain>
    </source>
</reference>
<dbReference type="NCBIfam" id="TIGR01891">
    <property type="entry name" value="amidohydrolases"/>
    <property type="match status" value="1"/>
</dbReference>